<evidence type="ECO:0000256" key="1">
    <source>
        <dbReference type="SAM" id="MobiDB-lite"/>
    </source>
</evidence>
<feature type="compositionally biased region" description="Basic and acidic residues" evidence="1">
    <location>
        <begin position="558"/>
        <end position="573"/>
    </location>
</feature>
<feature type="compositionally biased region" description="Low complexity" evidence="1">
    <location>
        <begin position="182"/>
        <end position="191"/>
    </location>
</feature>
<reference evidence="2 3" key="1">
    <citation type="submission" date="2017-11" db="EMBL/GenBank/DDBJ databases">
        <title>Comparative genomics of Botrytis spp.</title>
        <authorList>
            <person name="Valero-Jimenez C.A."/>
            <person name="Tapia P."/>
            <person name="Veloso J."/>
            <person name="Silva-Moreno E."/>
            <person name="Staats M."/>
            <person name="Valdes J.H."/>
            <person name="Van Kan J.A.L."/>
        </authorList>
    </citation>
    <scope>NUCLEOTIDE SEQUENCE [LARGE SCALE GENOMIC DNA]</scope>
    <source>
        <strain evidence="2 3">MUCL2830</strain>
    </source>
</reference>
<dbReference type="EMBL" id="PHWZ01000467">
    <property type="protein sequence ID" value="TEY39077.1"/>
    <property type="molecule type" value="Genomic_DNA"/>
</dbReference>
<feature type="compositionally biased region" description="Polar residues" evidence="1">
    <location>
        <begin position="123"/>
        <end position="142"/>
    </location>
</feature>
<proteinExistence type="predicted"/>
<name>A0A4Y8CN72_9HELO</name>
<feature type="compositionally biased region" description="Basic and acidic residues" evidence="1">
    <location>
        <begin position="104"/>
        <end position="122"/>
    </location>
</feature>
<gene>
    <name evidence="2" type="ORF">BOTCAL_0468g00070</name>
</gene>
<feature type="compositionally biased region" description="Basic and acidic residues" evidence="1">
    <location>
        <begin position="194"/>
        <end position="207"/>
    </location>
</feature>
<dbReference type="OrthoDB" id="3561688at2759"/>
<feature type="region of interest" description="Disordered" evidence="1">
    <location>
        <begin position="1"/>
        <end position="224"/>
    </location>
</feature>
<feature type="compositionally biased region" description="Basic and acidic residues" evidence="1">
    <location>
        <begin position="608"/>
        <end position="633"/>
    </location>
</feature>
<feature type="compositionally biased region" description="Basic and acidic residues" evidence="1">
    <location>
        <begin position="56"/>
        <end position="69"/>
    </location>
</feature>
<feature type="compositionally biased region" description="Basic and acidic residues" evidence="1">
    <location>
        <begin position="12"/>
        <end position="27"/>
    </location>
</feature>
<feature type="region of interest" description="Disordered" evidence="1">
    <location>
        <begin position="396"/>
        <end position="439"/>
    </location>
</feature>
<feature type="compositionally biased region" description="Basic and acidic residues" evidence="1">
    <location>
        <begin position="310"/>
        <end position="335"/>
    </location>
</feature>
<protein>
    <submittedName>
        <fullName evidence="2">Uncharacterized protein</fullName>
    </submittedName>
</protein>
<accession>A0A4Y8CN72</accession>
<organism evidence="2 3">
    <name type="scientific">Botryotinia calthae</name>
    <dbReference type="NCBI Taxonomy" id="38488"/>
    <lineage>
        <taxon>Eukaryota</taxon>
        <taxon>Fungi</taxon>
        <taxon>Dikarya</taxon>
        <taxon>Ascomycota</taxon>
        <taxon>Pezizomycotina</taxon>
        <taxon>Leotiomycetes</taxon>
        <taxon>Helotiales</taxon>
        <taxon>Sclerotiniaceae</taxon>
        <taxon>Botryotinia</taxon>
    </lineage>
</organism>
<dbReference type="Proteomes" id="UP000297299">
    <property type="component" value="Unassembled WGS sequence"/>
</dbReference>
<sequence length="656" mass="74811">MPGVLGAGLRWLRGEKGKSSKEPREDCVGPDVIASRRLHQMARNMGLESDSEEERLDNRTVRLERQRESFKHHRPLDKSSPEGPSRSGTMIDYGKTGGYQRSIWLKEGDHSSDSDRLPKHESPQVTMKNARNISDYPNTNLGPSGKPWGQQSDLSQSAPDDYSIPYKSSRNSHVESPREAAEFSTSASSSEYVPRVDKSAFERENRRGPLYSNHRPPSPHLRFDPVRDAAARNDVISRRHSNCEAPVSSHVIPARKPVPQSYSQHPSTTRKEARDLNSKNLAELAIINRRNEEEIFRQRRERKLTNNPLEIRKPHEDYSKDKLRERRQYEEDKIRERRGKLSKNYQARQREGKLLPPPLPPKIPLGVNQCPSPPSRSATLPPEFSIPLRPALLVEDEPHNSWPGHSKSPPDSRTSTAMHPPRRNTVSSSAWENNPRAPPYPVTPQDYHLNGYNNQNDVQKRAVHDAFRDVMLHGHERIAGPSPPTFRSSYPDAMELSGVSPEIRRDGMRRHTAGGNEVLGDKSQTPAFVVRIDMGIFRPATIQELEEEHAGSGTSGVERMELDGESRRTEEIGDRRRERLVPEIHVQRPTPGASVREPHGVNTGRTRRSAEIERLTAPRSEYGERRKHEKHEKHEKIIDVGRYSKGVDVEWERKKW</sequence>
<evidence type="ECO:0000313" key="3">
    <source>
        <dbReference type="Proteomes" id="UP000297299"/>
    </source>
</evidence>
<feature type="region of interest" description="Disordered" evidence="1">
    <location>
        <begin position="257"/>
        <end position="276"/>
    </location>
</feature>
<feature type="compositionally biased region" description="Polar residues" evidence="1">
    <location>
        <begin position="149"/>
        <end position="158"/>
    </location>
</feature>
<feature type="region of interest" description="Disordered" evidence="1">
    <location>
        <begin position="306"/>
        <end position="383"/>
    </location>
</feature>
<feature type="region of interest" description="Disordered" evidence="1">
    <location>
        <begin position="547"/>
        <end position="573"/>
    </location>
</feature>
<comment type="caution">
    <text evidence="2">The sequence shown here is derived from an EMBL/GenBank/DDBJ whole genome shotgun (WGS) entry which is preliminary data.</text>
</comment>
<feature type="region of interest" description="Disordered" evidence="1">
    <location>
        <begin position="589"/>
        <end position="633"/>
    </location>
</feature>
<feature type="compositionally biased region" description="Basic and acidic residues" evidence="1">
    <location>
        <begin position="172"/>
        <end position="181"/>
    </location>
</feature>
<evidence type="ECO:0000313" key="2">
    <source>
        <dbReference type="EMBL" id="TEY39077.1"/>
    </source>
</evidence>
<keyword evidence="3" id="KW-1185">Reference proteome</keyword>
<dbReference type="AlphaFoldDB" id="A0A4Y8CN72"/>